<reference evidence="4 5" key="2">
    <citation type="journal article" date="2011" name="Stand. Genomic Sci.">
        <title>Complete genome sequence of Isosphaera pallida type strain (IS1B).</title>
        <authorList>
            <consortium name="US DOE Joint Genome Institute (JGI-PGF)"/>
            <person name="Goker M."/>
            <person name="Cleland D."/>
            <person name="Saunders E."/>
            <person name="Lapidus A."/>
            <person name="Nolan M."/>
            <person name="Lucas S."/>
            <person name="Hammon N."/>
            <person name="Deshpande S."/>
            <person name="Cheng J.F."/>
            <person name="Tapia R."/>
            <person name="Han C."/>
            <person name="Goodwin L."/>
            <person name="Pitluck S."/>
            <person name="Liolios K."/>
            <person name="Pagani I."/>
            <person name="Ivanova N."/>
            <person name="Mavromatis K."/>
            <person name="Pati A."/>
            <person name="Chen A."/>
            <person name="Palaniappan K."/>
            <person name="Land M."/>
            <person name="Hauser L."/>
            <person name="Chang Y.J."/>
            <person name="Jeffries C.D."/>
            <person name="Detter J.C."/>
            <person name="Beck B."/>
            <person name="Woyke T."/>
            <person name="Bristow J."/>
            <person name="Eisen J.A."/>
            <person name="Markowitz V."/>
            <person name="Hugenholtz P."/>
            <person name="Kyrpides N.C."/>
            <person name="Klenk H.P."/>
        </authorList>
    </citation>
    <scope>NUCLEOTIDE SEQUENCE [LARGE SCALE GENOMIC DNA]</scope>
    <source>
        <strain evidence="5">ATCC 43644 / DSM 9630 / IS1B</strain>
    </source>
</reference>
<evidence type="ECO:0000313" key="5">
    <source>
        <dbReference type="Proteomes" id="UP000008631"/>
    </source>
</evidence>
<dbReference type="CDD" id="cd00761">
    <property type="entry name" value="Glyco_tranf_GTA_type"/>
    <property type="match status" value="1"/>
</dbReference>
<keyword evidence="2" id="KW-0812">Transmembrane</keyword>
<dbReference type="EMBL" id="CP002353">
    <property type="protein sequence ID" value="ADV60889.1"/>
    <property type="molecule type" value="Genomic_DNA"/>
</dbReference>
<proteinExistence type="predicted"/>
<keyword evidence="2" id="KW-1133">Transmembrane helix</keyword>
<dbReference type="InterPro" id="IPR001173">
    <property type="entry name" value="Glyco_trans_2-like"/>
</dbReference>
<keyword evidence="4" id="KW-0808">Transferase</keyword>
<evidence type="ECO:0000256" key="2">
    <source>
        <dbReference type="SAM" id="Phobius"/>
    </source>
</evidence>
<protein>
    <submittedName>
        <fullName evidence="4">Glycosyl transferase family 2</fullName>
    </submittedName>
</protein>
<dbReference type="eggNOG" id="COG1215">
    <property type="taxonomic scope" value="Bacteria"/>
</dbReference>
<name>E8QX56_ISOPI</name>
<dbReference type="InterPro" id="IPR029044">
    <property type="entry name" value="Nucleotide-diphossugar_trans"/>
</dbReference>
<feature type="transmembrane region" description="Helical" evidence="2">
    <location>
        <begin position="303"/>
        <end position="326"/>
    </location>
</feature>
<dbReference type="InParanoid" id="E8QX56"/>
<organism evidence="4 5">
    <name type="scientific">Isosphaera pallida (strain ATCC 43644 / DSM 9630 / IS1B)</name>
    <dbReference type="NCBI Taxonomy" id="575540"/>
    <lineage>
        <taxon>Bacteria</taxon>
        <taxon>Pseudomonadati</taxon>
        <taxon>Planctomycetota</taxon>
        <taxon>Planctomycetia</taxon>
        <taxon>Isosphaerales</taxon>
        <taxon>Isosphaeraceae</taxon>
        <taxon>Isosphaera</taxon>
    </lineage>
</organism>
<dbReference type="GO" id="GO:0016740">
    <property type="term" value="F:transferase activity"/>
    <property type="evidence" value="ECO:0007669"/>
    <property type="project" value="UniProtKB-KW"/>
</dbReference>
<dbReference type="STRING" id="575540.Isop_0294"/>
<dbReference type="Gene3D" id="3.90.550.10">
    <property type="entry name" value="Spore Coat Polysaccharide Biosynthesis Protein SpsA, Chain A"/>
    <property type="match status" value="1"/>
</dbReference>
<dbReference type="Pfam" id="PF00535">
    <property type="entry name" value="Glycos_transf_2"/>
    <property type="match status" value="1"/>
</dbReference>
<dbReference type="RefSeq" id="WP_013563178.1">
    <property type="nucleotide sequence ID" value="NC_014962.1"/>
</dbReference>
<keyword evidence="5" id="KW-1185">Reference proteome</keyword>
<feature type="domain" description="Glycosyltransferase 2-like" evidence="3">
    <location>
        <begin position="37"/>
        <end position="201"/>
    </location>
</feature>
<dbReference type="SUPFAM" id="SSF53448">
    <property type="entry name" value="Nucleotide-diphospho-sugar transferases"/>
    <property type="match status" value="1"/>
</dbReference>
<evidence type="ECO:0000256" key="1">
    <source>
        <dbReference type="SAM" id="MobiDB-lite"/>
    </source>
</evidence>
<dbReference type="HOGENOM" id="CLU_902833_0_0_0"/>
<dbReference type="Proteomes" id="UP000008631">
    <property type="component" value="Chromosome"/>
</dbReference>
<dbReference type="AlphaFoldDB" id="E8QX56"/>
<reference key="1">
    <citation type="submission" date="2010-11" db="EMBL/GenBank/DDBJ databases">
        <title>The complete sequence of chromosome of Isophaera pallida ATCC 43644.</title>
        <authorList>
            <consortium name="US DOE Joint Genome Institute (JGI-PGF)"/>
            <person name="Lucas S."/>
            <person name="Copeland A."/>
            <person name="Lapidus A."/>
            <person name="Bruce D."/>
            <person name="Goodwin L."/>
            <person name="Pitluck S."/>
            <person name="Kyrpides N."/>
            <person name="Mavromatis K."/>
            <person name="Pagani I."/>
            <person name="Ivanova N."/>
            <person name="Saunders E."/>
            <person name="Brettin T."/>
            <person name="Detter J.C."/>
            <person name="Han C."/>
            <person name="Tapia R."/>
            <person name="Land M."/>
            <person name="Hauser L."/>
            <person name="Markowitz V."/>
            <person name="Cheng J.-F."/>
            <person name="Hugenholtz P."/>
            <person name="Woyke T."/>
            <person name="Wu D."/>
            <person name="Eisen J.A."/>
        </authorList>
    </citation>
    <scope>NUCLEOTIDE SEQUENCE</scope>
    <source>
        <strain>ATCC 43644</strain>
    </source>
</reference>
<gene>
    <name evidence="4" type="ordered locus">Isop_0294</name>
</gene>
<accession>E8QX56</accession>
<sequence>MSAADLASSCHAATVAPQPRGQIRPATRSESRPPRLSVVIASINGREVLEPTLDALDAQTIRDEMEILVVEAVGGATRAHLAERLPVVRVIPVQERMSIPRLRALGGRAATGDVVAILEDHVAVVPGWAEAIVAAFERTDDPTLAAVGGPVLNGRRGWVDRAAFLTEYTPFLPPLQPRDPAAVPNLAGNNIAYRRAWLERHLDLLEQGRWESWINAAILRQGGRLEARDAAAVRHIKPFTLADFLTQRFWFCRSFAGMRRADQSPVVRLIHVAGSPLLPALLLARIARAVWIDKRPGHRADFLACLPLILLFLTVGAAGELVGYLWGTGGSLERVE</sequence>
<keyword evidence="2" id="KW-0472">Membrane</keyword>
<dbReference type="KEGG" id="ipa:Isop_0294"/>
<feature type="transmembrane region" description="Helical" evidence="2">
    <location>
        <begin position="269"/>
        <end position="291"/>
    </location>
</feature>
<evidence type="ECO:0000259" key="3">
    <source>
        <dbReference type="Pfam" id="PF00535"/>
    </source>
</evidence>
<dbReference type="OrthoDB" id="272143at2"/>
<feature type="region of interest" description="Disordered" evidence="1">
    <location>
        <begin position="1"/>
        <end position="33"/>
    </location>
</feature>
<evidence type="ECO:0000313" key="4">
    <source>
        <dbReference type="EMBL" id="ADV60889.1"/>
    </source>
</evidence>